<comment type="caution">
    <text evidence="2">The sequence shown here is derived from an EMBL/GenBank/DDBJ whole genome shotgun (WGS) entry which is preliminary data.</text>
</comment>
<evidence type="ECO:0008006" key="4">
    <source>
        <dbReference type="Google" id="ProtNLM"/>
    </source>
</evidence>
<accession>A0ABD3J0H9</accession>
<dbReference type="PANTHER" id="PTHR36312">
    <property type="entry name" value="THIONIN-LIKE PROTEIN 1"/>
    <property type="match status" value="1"/>
</dbReference>
<keyword evidence="3" id="KW-1185">Reference proteome</keyword>
<protein>
    <recommendedName>
        <fullName evidence="4">Thionin-like protein</fullName>
    </recommendedName>
</protein>
<evidence type="ECO:0000313" key="3">
    <source>
        <dbReference type="Proteomes" id="UP001634007"/>
    </source>
</evidence>
<feature type="signal peptide" evidence="1">
    <location>
        <begin position="1"/>
        <end position="24"/>
    </location>
</feature>
<dbReference type="PANTHER" id="PTHR36312:SF1">
    <property type="entry name" value="OS01G0594500 PROTEIN"/>
    <property type="match status" value="1"/>
</dbReference>
<reference evidence="2 3" key="1">
    <citation type="submission" date="2024-11" db="EMBL/GenBank/DDBJ databases">
        <title>Chromosome-level genome assembly of Eucalyptus globulus Labill. provides insights into its genome evolution.</title>
        <authorList>
            <person name="Li X."/>
        </authorList>
    </citation>
    <scope>NUCLEOTIDE SEQUENCE [LARGE SCALE GENOMIC DNA]</scope>
    <source>
        <strain evidence="2">CL2024</strain>
        <tissue evidence="2">Fresh tender leaves</tissue>
    </source>
</reference>
<evidence type="ECO:0000256" key="1">
    <source>
        <dbReference type="SAM" id="SignalP"/>
    </source>
</evidence>
<dbReference type="Proteomes" id="UP001634007">
    <property type="component" value="Unassembled WGS sequence"/>
</dbReference>
<dbReference type="EMBL" id="JBJKBG010000010">
    <property type="protein sequence ID" value="KAL3721037.1"/>
    <property type="molecule type" value="Genomic_DNA"/>
</dbReference>
<dbReference type="AlphaFoldDB" id="A0ABD3J0H9"/>
<feature type="chain" id="PRO_5044782596" description="Thionin-like protein" evidence="1">
    <location>
        <begin position="25"/>
        <end position="107"/>
    </location>
</feature>
<keyword evidence="1" id="KW-0732">Signal</keyword>
<sequence length="107" mass="11463">MERVGVAKLAKGVMMIMVLLLVHAAVETEARRKDECFRKCSSRCVGIIKPLCLIMCMKACGFPPLMNLDDTCVSGCAESTCNSIGPLDADEAEGCVDACSEKCKIKG</sequence>
<organism evidence="2 3">
    <name type="scientific">Eucalyptus globulus</name>
    <name type="common">Tasmanian blue gum</name>
    <dbReference type="NCBI Taxonomy" id="34317"/>
    <lineage>
        <taxon>Eukaryota</taxon>
        <taxon>Viridiplantae</taxon>
        <taxon>Streptophyta</taxon>
        <taxon>Embryophyta</taxon>
        <taxon>Tracheophyta</taxon>
        <taxon>Spermatophyta</taxon>
        <taxon>Magnoliopsida</taxon>
        <taxon>eudicotyledons</taxon>
        <taxon>Gunneridae</taxon>
        <taxon>Pentapetalae</taxon>
        <taxon>rosids</taxon>
        <taxon>malvids</taxon>
        <taxon>Myrtales</taxon>
        <taxon>Myrtaceae</taxon>
        <taxon>Myrtoideae</taxon>
        <taxon>Eucalypteae</taxon>
        <taxon>Eucalyptus</taxon>
    </lineage>
</organism>
<proteinExistence type="predicted"/>
<name>A0ABD3J0H9_EUCGL</name>
<dbReference type="InterPro" id="IPR038975">
    <property type="entry name" value="THNL"/>
</dbReference>
<gene>
    <name evidence="2" type="ORF">ACJRO7_005800</name>
</gene>
<evidence type="ECO:0000313" key="2">
    <source>
        <dbReference type="EMBL" id="KAL3721037.1"/>
    </source>
</evidence>